<organism evidence="5 6">
    <name type="scientific">Pleurodeles waltl</name>
    <name type="common">Iberian ribbed newt</name>
    <dbReference type="NCBI Taxonomy" id="8319"/>
    <lineage>
        <taxon>Eukaryota</taxon>
        <taxon>Metazoa</taxon>
        <taxon>Chordata</taxon>
        <taxon>Craniata</taxon>
        <taxon>Vertebrata</taxon>
        <taxon>Euteleostomi</taxon>
        <taxon>Amphibia</taxon>
        <taxon>Batrachia</taxon>
        <taxon>Caudata</taxon>
        <taxon>Salamandroidea</taxon>
        <taxon>Salamandridae</taxon>
        <taxon>Pleurodelinae</taxon>
        <taxon>Pleurodeles</taxon>
    </lineage>
</organism>
<dbReference type="Gene3D" id="1.10.510.10">
    <property type="entry name" value="Transferase(Phosphotransferase) domain 1"/>
    <property type="match status" value="1"/>
</dbReference>
<dbReference type="AlphaFoldDB" id="A0AAV7TFU2"/>
<protein>
    <recommendedName>
        <fullName evidence="4">Protein kinase domain-containing protein</fullName>
    </recommendedName>
</protein>
<keyword evidence="2 3" id="KW-0040">ANK repeat</keyword>
<dbReference type="PANTHER" id="PTHR24173">
    <property type="entry name" value="ANKYRIN REPEAT CONTAINING"/>
    <property type="match status" value="1"/>
</dbReference>
<feature type="repeat" description="ANK" evidence="3">
    <location>
        <begin position="652"/>
        <end position="684"/>
    </location>
</feature>
<accession>A0AAV7TFU2</accession>
<feature type="domain" description="Protein kinase" evidence="4">
    <location>
        <begin position="21"/>
        <end position="288"/>
    </location>
</feature>
<evidence type="ECO:0000313" key="5">
    <source>
        <dbReference type="EMBL" id="KAJ1175458.1"/>
    </source>
</evidence>
<feature type="repeat" description="ANK" evidence="3">
    <location>
        <begin position="553"/>
        <end position="585"/>
    </location>
</feature>
<dbReference type="PROSITE" id="PS50297">
    <property type="entry name" value="ANK_REP_REGION"/>
    <property type="match status" value="10"/>
</dbReference>
<gene>
    <name evidence="5" type="ORF">NDU88_000746</name>
</gene>
<feature type="repeat" description="ANK" evidence="3">
    <location>
        <begin position="421"/>
        <end position="453"/>
    </location>
</feature>
<dbReference type="Pfam" id="PF13637">
    <property type="entry name" value="Ank_4"/>
    <property type="match status" value="2"/>
</dbReference>
<dbReference type="Proteomes" id="UP001066276">
    <property type="component" value="Chromosome 3_2"/>
</dbReference>
<evidence type="ECO:0000256" key="3">
    <source>
        <dbReference type="PROSITE-ProRule" id="PRU00023"/>
    </source>
</evidence>
<feature type="repeat" description="ANK" evidence="3">
    <location>
        <begin position="685"/>
        <end position="717"/>
    </location>
</feature>
<dbReference type="PANTHER" id="PTHR24173:SF74">
    <property type="entry name" value="ANKYRIN REPEAT DOMAIN-CONTAINING PROTEIN 16"/>
    <property type="match status" value="1"/>
</dbReference>
<sequence>MDSEEGQSLGNLLLFNRDDFESEWTKVAFGAFGQVYKVKHRLWHTVFAVKCSSAVMLSMESFEIKSLIEEASKMEKIKFQYIVSIYGICESPLGIVMEYMENGSLESLLPTHTMSWQLKFRIINETALAMNFLHSMNPPLLHMDLKPGNILLDNHMHVKISDFGLSKFKEHSTRMEYIEKSALRGTLSYIPPEMFLQSTRTPSTKHDIYSFGLVIWEVLTQKKPYSGASMMTIIIKVAAGRRPSLSDIPEERPVECEQMIDLLQRCWNQDPRKRPAFKDISVETDMLLCLVQSPNPNYTRVPLFKKFSKRLIENSNTSSCSQDTCSSGTEELLAQLNHESGEYVTDDDLTRLHENDFTLLHFAVVQGNVSTVTYLLDRGADVNSRTVNGFTPLSLAVQRKHPNICSVLIDRGADVSMSDDENWSPLHFAAQAGDDRIARLLLDHQALVNAQEDDGWTPLHLASQNGFLNVVRVLFSRHCSPNILENDGKTALHLATYFGHAELVKFLVNQGADTNIQQENGRTALHIAADKGEVRIVQHLIGRGAIVNCLDLSLYTPLHMAAVKGNINICRHLIRHEANVNLQTLQGWTPLHLATYKGNTTIINLLKDNHANINAKGDMNWTPLHLAARYSEEPVVDRLLSLGADPNLAEISEWTPLHFAVQRSSFYSTICLLDHEADVNVKNKFGWTPLHIAALNGNAAIIKTLLRVGAVRDIEDSCGCTPLQLAVRNNRANVLGILEGTEGFHSGSEGSSESTSGSFGL</sequence>
<dbReference type="EMBL" id="JANPWB010000006">
    <property type="protein sequence ID" value="KAJ1175458.1"/>
    <property type="molecule type" value="Genomic_DNA"/>
</dbReference>
<keyword evidence="6" id="KW-1185">Reference proteome</keyword>
<comment type="caution">
    <text evidence="5">The sequence shown here is derived from an EMBL/GenBank/DDBJ whole genome shotgun (WGS) entry which is preliminary data.</text>
</comment>
<dbReference type="PROSITE" id="PS50088">
    <property type="entry name" value="ANK_REPEAT"/>
    <property type="match status" value="11"/>
</dbReference>
<feature type="repeat" description="ANK" evidence="3">
    <location>
        <begin position="619"/>
        <end position="651"/>
    </location>
</feature>
<evidence type="ECO:0000256" key="2">
    <source>
        <dbReference type="ARBA" id="ARBA00023043"/>
    </source>
</evidence>
<reference evidence="5" key="1">
    <citation type="journal article" date="2022" name="bioRxiv">
        <title>Sequencing and chromosome-scale assembly of the giantPleurodeles waltlgenome.</title>
        <authorList>
            <person name="Brown T."/>
            <person name="Elewa A."/>
            <person name="Iarovenko S."/>
            <person name="Subramanian E."/>
            <person name="Araus A.J."/>
            <person name="Petzold A."/>
            <person name="Susuki M."/>
            <person name="Suzuki K.-i.T."/>
            <person name="Hayashi T."/>
            <person name="Toyoda A."/>
            <person name="Oliveira C."/>
            <person name="Osipova E."/>
            <person name="Leigh N.D."/>
            <person name="Simon A."/>
            <person name="Yun M.H."/>
        </authorList>
    </citation>
    <scope>NUCLEOTIDE SEQUENCE</scope>
    <source>
        <strain evidence="5">20211129_DDA</strain>
        <tissue evidence="5">Liver</tissue>
    </source>
</reference>
<keyword evidence="1" id="KW-0677">Repeat</keyword>
<dbReference type="Gene3D" id="1.25.40.20">
    <property type="entry name" value="Ankyrin repeat-containing domain"/>
    <property type="match status" value="5"/>
</dbReference>
<feature type="repeat" description="ANK" evidence="3">
    <location>
        <begin position="388"/>
        <end position="420"/>
    </location>
</feature>
<dbReference type="InterPro" id="IPR011009">
    <property type="entry name" value="Kinase-like_dom_sf"/>
</dbReference>
<evidence type="ECO:0000259" key="4">
    <source>
        <dbReference type="PROSITE" id="PS50011"/>
    </source>
</evidence>
<dbReference type="InterPro" id="IPR002110">
    <property type="entry name" value="Ankyrin_rpt"/>
</dbReference>
<dbReference type="PRINTS" id="PR01415">
    <property type="entry name" value="ANKYRIN"/>
</dbReference>
<feature type="repeat" description="ANK" evidence="3">
    <location>
        <begin position="355"/>
        <end position="387"/>
    </location>
</feature>
<feature type="repeat" description="ANK" evidence="3">
    <location>
        <begin position="520"/>
        <end position="552"/>
    </location>
</feature>
<proteinExistence type="predicted"/>
<dbReference type="PROSITE" id="PS50011">
    <property type="entry name" value="PROTEIN_KINASE_DOM"/>
    <property type="match status" value="1"/>
</dbReference>
<dbReference type="SUPFAM" id="SSF48403">
    <property type="entry name" value="Ankyrin repeat"/>
    <property type="match status" value="1"/>
</dbReference>
<dbReference type="Pfam" id="PF00023">
    <property type="entry name" value="Ank"/>
    <property type="match status" value="1"/>
</dbReference>
<feature type="repeat" description="ANK" evidence="3">
    <location>
        <begin position="454"/>
        <end position="486"/>
    </location>
</feature>
<dbReference type="SMART" id="SM00248">
    <property type="entry name" value="ANK"/>
    <property type="match status" value="12"/>
</dbReference>
<dbReference type="InterPro" id="IPR036770">
    <property type="entry name" value="Ankyrin_rpt-contain_sf"/>
</dbReference>
<name>A0AAV7TFU2_PLEWA</name>
<feature type="repeat" description="ANK" evidence="3">
    <location>
        <begin position="586"/>
        <end position="618"/>
    </location>
</feature>
<evidence type="ECO:0000256" key="1">
    <source>
        <dbReference type="ARBA" id="ARBA00022737"/>
    </source>
</evidence>
<dbReference type="SMART" id="SM00220">
    <property type="entry name" value="S_TKc"/>
    <property type="match status" value="1"/>
</dbReference>
<dbReference type="InterPro" id="IPR000719">
    <property type="entry name" value="Prot_kinase_dom"/>
</dbReference>
<dbReference type="GO" id="GO:0005524">
    <property type="term" value="F:ATP binding"/>
    <property type="evidence" value="ECO:0007669"/>
    <property type="project" value="InterPro"/>
</dbReference>
<feature type="repeat" description="ANK" evidence="3">
    <location>
        <begin position="487"/>
        <end position="519"/>
    </location>
</feature>
<evidence type="ECO:0000313" key="6">
    <source>
        <dbReference type="Proteomes" id="UP001066276"/>
    </source>
</evidence>
<dbReference type="SUPFAM" id="SSF56112">
    <property type="entry name" value="Protein kinase-like (PK-like)"/>
    <property type="match status" value="1"/>
</dbReference>
<dbReference type="InterPro" id="IPR008271">
    <property type="entry name" value="Ser/Thr_kinase_AS"/>
</dbReference>
<dbReference type="Pfam" id="PF00069">
    <property type="entry name" value="Pkinase"/>
    <property type="match status" value="1"/>
</dbReference>
<dbReference type="GO" id="GO:0004672">
    <property type="term" value="F:protein kinase activity"/>
    <property type="evidence" value="ECO:0007669"/>
    <property type="project" value="InterPro"/>
</dbReference>
<dbReference type="Pfam" id="PF12796">
    <property type="entry name" value="Ank_2"/>
    <property type="match status" value="3"/>
</dbReference>
<dbReference type="PROSITE" id="PS00108">
    <property type="entry name" value="PROTEIN_KINASE_ST"/>
    <property type="match status" value="1"/>
</dbReference>